<evidence type="ECO:0000313" key="1">
    <source>
        <dbReference type="EMBL" id="KAA6395619.1"/>
    </source>
</evidence>
<reference evidence="1 2" key="1">
    <citation type="submission" date="2019-03" db="EMBL/GenBank/DDBJ databases">
        <title>Single cell metagenomics reveals metabolic interactions within the superorganism composed of flagellate Streblomastix strix and complex community of Bacteroidetes bacteria on its surface.</title>
        <authorList>
            <person name="Treitli S.C."/>
            <person name="Kolisko M."/>
            <person name="Husnik F."/>
            <person name="Keeling P."/>
            <person name="Hampl V."/>
        </authorList>
    </citation>
    <scope>NUCLEOTIDE SEQUENCE [LARGE SCALE GENOMIC DNA]</scope>
    <source>
        <strain evidence="1">ST1C</strain>
    </source>
</reference>
<dbReference type="Gene3D" id="2.130.10.110">
    <property type="entry name" value="Clathrin heavy-chain terminal domain"/>
    <property type="match status" value="1"/>
</dbReference>
<dbReference type="AlphaFoldDB" id="A0A5J4WN07"/>
<protein>
    <submittedName>
        <fullName evidence="1">Uncharacterized protein</fullName>
    </submittedName>
</protein>
<accession>A0A5J4WN07</accession>
<dbReference type="InterPro" id="IPR016025">
    <property type="entry name" value="Clathrin_H-chain_N"/>
</dbReference>
<proteinExistence type="predicted"/>
<dbReference type="GO" id="GO:0005198">
    <property type="term" value="F:structural molecule activity"/>
    <property type="evidence" value="ECO:0007669"/>
    <property type="project" value="InterPro"/>
</dbReference>
<gene>
    <name evidence="1" type="ORF">EZS28_008854</name>
</gene>
<evidence type="ECO:0000313" key="2">
    <source>
        <dbReference type="Proteomes" id="UP000324800"/>
    </source>
</evidence>
<dbReference type="SUPFAM" id="SSF50989">
    <property type="entry name" value="Clathrin heavy-chain terminal domain"/>
    <property type="match status" value="1"/>
</dbReference>
<dbReference type="Proteomes" id="UP000324800">
    <property type="component" value="Unassembled WGS sequence"/>
</dbReference>
<dbReference type="GO" id="GO:0016192">
    <property type="term" value="P:vesicle-mediated transport"/>
    <property type="evidence" value="ECO:0007669"/>
    <property type="project" value="InterPro"/>
</dbReference>
<sequence length="82" mass="9164">MMSLFASSVSQISGKLIGNMKIYTRERKKSQYIPAHTGKYVEAVLEGQNEKSRLFCITARSKLLMNEVNPVAARGTALRASW</sequence>
<dbReference type="EMBL" id="SNRW01001635">
    <property type="protein sequence ID" value="KAA6395619.1"/>
    <property type="molecule type" value="Genomic_DNA"/>
</dbReference>
<organism evidence="1 2">
    <name type="scientific">Streblomastix strix</name>
    <dbReference type="NCBI Taxonomy" id="222440"/>
    <lineage>
        <taxon>Eukaryota</taxon>
        <taxon>Metamonada</taxon>
        <taxon>Preaxostyla</taxon>
        <taxon>Oxymonadida</taxon>
        <taxon>Streblomastigidae</taxon>
        <taxon>Streblomastix</taxon>
    </lineage>
</organism>
<dbReference type="GO" id="GO:0030132">
    <property type="term" value="C:clathrin coat of coated pit"/>
    <property type="evidence" value="ECO:0007669"/>
    <property type="project" value="InterPro"/>
</dbReference>
<dbReference type="GO" id="GO:0030130">
    <property type="term" value="C:clathrin coat of trans-Golgi network vesicle"/>
    <property type="evidence" value="ECO:0007669"/>
    <property type="project" value="InterPro"/>
</dbReference>
<dbReference type="GO" id="GO:0006886">
    <property type="term" value="P:intracellular protein transport"/>
    <property type="evidence" value="ECO:0007669"/>
    <property type="project" value="InterPro"/>
</dbReference>
<dbReference type="OrthoDB" id="2113814at2759"/>
<comment type="caution">
    <text evidence="1">The sequence shown here is derived from an EMBL/GenBank/DDBJ whole genome shotgun (WGS) entry which is preliminary data.</text>
</comment>
<name>A0A5J4WN07_9EUKA</name>